<keyword evidence="2" id="KW-1185">Reference proteome</keyword>
<organism evidence="1 2">
    <name type="scientific">Paraburkholderia phenazinium</name>
    <dbReference type="NCBI Taxonomy" id="60549"/>
    <lineage>
        <taxon>Bacteria</taxon>
        <taxon>Pseudomonadati</taxon>
        <taxon>Pseudomonadota</taxon>
        <taxon>Betaproteobacteria</taxon>
        <taxon>Burkholderiales</taxon>
        <taxon>Burkholderiaceae</taxon>
        <taxon>Paraburkholderia</taxon>
    </lineage>
</organism>
<dbReference type="RefSeq" id="WP_143788406.1">
    <property type="nucleotide sequence ID" value="NZ_FSRU01000002.1"/>
</dbReference>
<gene>
    <name evidence="1" type="ORF">SAMN05444165_3948</name>
</gene>
<proteinExistence type="predicted"/>
<protein>
    <submittedName>
        <fullName evidence="1">Uncharacterized protein</fullName>
    </submittedName>
</protein>
<sequence>MQSIYYYVARRPHAAGELLGGGHFGAGYRNYVFDDGSQQGALNGWKLARELILERVRQEQFANLPSRFDCSFAYLDKATASHNISPSLFLHEVELVDPNAIRHIADFNAINYGTGYPRNESFLDWAEKIAHVYWSGRDIAVPELLTLSPLRVRGRVS</sequence>
<name>A0A1N6KMI6_9BURK</name>
<accession>A0A1N6KMI6</accession>
<dbReference type="EMBL" id="FSRU01000002">
    <property type="protein sequence ID" value="SIO57771.1"/>
    <property type="molecule type" value="Genomic_DNA"/>
</dbReference>
<reference evidence="1 2" key="1">
    <citation type="submission" date="2016-11" db="EMBL/GenBank/DDBJ databases">
        <authorList>
            <person name="Jaros S."/>
            <person name="Januszkiewicz K."/>
            <person name="Wedrychowicz H."/>
        </authorList>
    </citation>
    <scope>NUCLEOTIDE SEQUENCE [LARGE SCALE GENOMIC DNA]</scope>
    <source>
        <strain evidence="1 2">GAS95</strain>
    </source>
</reference>
<dbReference type="OrthoDB" id="9135836at2"/>
<evidence type="ECO:0000313" key="2">
    <source>
        <dbReference type="Proteomes" id="UP000185151"/>
    </source>
</evidence>
<dbReference type="SUPFAM" id="SSF56399">
    <property type="entry name" value="ADP-ribosylation"/>
    <property type="match status" value="1"/>
</dbReference>
<evidence type="ECO:0000313" key="1">
    <source>
        <dbReference type="EMBL" id="SIO57771.1"/>
    </source>
</evidence>
<dbReference type="AlphaFoldDB" id="A0A1N6KMI6"/>
<dbReference type="Proteomes" id="UP000185151">
    <property type="component" value="Unassembled WGS sequence"/>
</dbReference>